<name>A0A7X2ZF63_9BACL</name>
<dbReference type="EMBL" id="WNZX01000031">
    <property type="protein sequence ID" value="MUG73729.1"/>
    <property type="molecule type" value="Genomic_DNA"/>
</dbReference>
<keyword evidence="3" id="KW-1185">Reference proteome</keyword>
<protein>
    <submittedName>
        <fullName evidence="2">Uncharacterized protein</fullName>
    </submittedName>
</protein>
<dbReference type="Gene3D" id="2.130.10.10">
    <property type="entry name" value="YVTN repeat-like/Quinoprotein amine dehydrogenase"/>
    <property type="match status" value="1"/>
</dbReference>
<dbReference type="InterPro" id="IPR015943">
    <property type="entry name" value="WD40/YVTN_repeat-like_dom_sf"/>
</dbReference>
<reference evidence="2 3" key="1">
    <citation type="submission" date="2019-11" db="EMBL/GenBank/DDBJ databases">
        <title>Draft genome sequences of five Paenibacillus species of dairy origin.</title>
        <authorList>
            <person name="Olajide A.M."/>
            <person name="Chen S."/>
            <person name="Lapointe G."/>
        </authorList>
    </citation>
    <scope>NUCLEOTIDE SEQUENCE [LARGE SCALE GENOMIC DNA]</scope>
    <source>
        <strain evidence="2 3">2CS3</strain>
    </source>
</reference>
<evidence type="ECO:0000313" key="2">
    <source>
        <dbReference type="EMBL" id="MUG73729.1"/>
    </source>
</evidence>
<evidence type="ECO:0000313" key="3">
    <source>
        <dbReference type="Proteomes" id="UP000450917"/>
    </source>
</evidence>
<comment type="caution">
    <text evidence="2">The sequence shown here is derived from an EMBL/GenBank/DDBJ whole genome shotgun (WGS) entry which is preliminary data.</text>
</comment>
<organism evidence="2 3">
    <name type="scientific">Paenibacillus validus</name>
    <dbReference type="NCBI Taxonomy" id="44253"/>
    <lineage>
        <taxon>Bacteria</taxon>
        <taxon>Bacillati</taxon>
        <taxon>Bacillota</taxon>
        <taxon>Bacilli</taxon>
        <taxon>Bacillales</taxon>
        <taxon>Paenibacillaceae</taxon>
        <taxon>Paenibacillus</taxon>
    </lineage>
</organism>
<evidence type="ECO:0000256" key="1">
    <source>
        <dbReference type="SAM" id="MobiDB-lite"/>
    </source>
</evidence>
<feature type="region of interest" description="Disordered" evidence="1">
    <location>
        <begin position="95"/>
        <end position="118"/>
    </location>
</feature>
<dbReference type="AlphaFoldDB" id="A0A7X2ZF63"/>
<sequence length="118" mass="13077">MGLLQHVSTQGDTPRNFALTPDGRFLAAPIRTPAPSDLQSARLTGRWSRQVIQLERQAGLYLIPVNGSLSSRSLSKEARIRQHWEGKQIFRESEKHAAFSSSDGRVVDASPKPGINDR</sequence>
<dbReference type="Proteomes" id="UP000450917">
    <property type="component" value="Unassembled WGS sequence"/>
</dbReference>
<proteinExistence type="predicted"/>
<gene>
    <name evidence="2" type="ORF">GNP93_24280</name>
</gene>
<accession>A0A7X2ZF63</accession>